<dbReference type="EMBL" id="VIWO01000005">
    <property type="protein sequence ID" value="TWF39908.1"/>
    <property type="molecule type" value="Genomic_DNA"/>
</dbReference>
<protein>
    <submittedName>
        <fullName evidence="1">Uncharacterized protein</fullName>
    </submittedName>
</protein>
<evidence type="ECO:0000313" key="1">
    <source>
        <dbReference type="EMBL" id="TWF39908.1"/>
    </source>
</evidence>
<organism evidence="1 2">
    <name type="scientific">Chitinophaga polysaccharea</name>
    <dbReference type="NCBI Taxonomy" id="1293035"/>
    <lineage>
        <taxon>Bacteria</taxon>
        <taxon>Pseudomonadati</taxon>
        <taxon>Bacteroidota</taxon>
        <taxon>Chitinophagia</taxon>
        <taxon>Chitinophagales</taxon>
        <taxon>Chitinophagaceae</taxon>
        <taxon>Chitinophaga</taxon>
    </lineage>
</organism>
<proteinExistence type="predicted"/>
<dbReference type="Proteomes" id="UP000320811">
    <property type="component" value="Unassembled WGS sequence"/>
</dbReference>
<comment type="caution">
    <text evidence="1">The sequence shown here is derived from an EMBL/GenBank/DDBJ whole genome shotgun (WGS) entry which is preliminary data.</text>
</comment>
<dbReference type="OrthoDB" id="677639at2"/>
<keyword evidence="2" id="KW-1185">Reference proteome</keyword>
<dbReference type="RefSeq" id="WP_145671084.1">
    <property type="nucleotide sequence ID" value="NZ_VIWO01000005.1"/>
</dbReference>
<name>A0A561PP81_9BACT</name>
<gene>
    <name evidence="1" type="ORF">FHW36_105349</name>
</gene>
<evidence type="ECO:0000313" key="2">
    <source>
        <dbReference type="Proteomes" id="UP000320811"/>
    </source>
</evidence>
<accession>A0A561PP81</accession>
<sequence>MESKTQKENRCDKWNAVPKIAAVLLIGVFGTLAVSAQTLPPLKPVQTAPVLTTFEREYNYGYQEGEGFASRKDRANYEWFLAKYYEGLNMYPEDADFYQGRIQGLTYGWLENQPERDFSTYNKLLKSLQRNAAEE</sequence>
<dbReference type="AlphaFoldDB" id="A0A561PP81"/>
<reference evidence="1 2" key="1">
    <citation type="submission" date="2019-06" db="EMBL/GenBank/DDBJ databases">
        <title>Sorghum-associated microbial communities from plants grown in Nebraska, USA.</title>
        <authorList>
            <person name="Schachtman D."/>
        </authorList>
    </citation>
    <scope>NUCLEOTIDE SEQUENCE [LARGE SCALE GENOMIC DNA]</scope>
    <source>
        <strain evidence="1 2">1209</strain>
    </source>
</reference>